<dbReference type="OrthoDB" id="1145062at2"/>
<dbReference type="PROSITE" id="PS51257">
    <property type="entry name" value="PROKAR_LIPOPROTEIN"/>
    <property type="match status" value="1"/>
</dbReference>
<keyword evidence="2" id="KW-0732">Signal</keyword>
<dbReference type="Pfam" id="PF03938">
    <property type="entry name" value="OmpH"/>
    <property type="match status" value="1"/>
</dbReference>
<evidence type="ECO:0000256" key="1">
    <source>
        <dbReference type="ARBA" id="ARBA00009091"/>
    </source>
</evidence>
<dbReference type="SMART" id="SM00935">
    <property type="entry name" value="OmpH"/>
    <property type="match status" value="1"/>
</dbReference>
<comment type="caution">
    <text evidence="4">The sequence shown here is derived from an EMBL/GenBank/DDBJ whole genome shotgun (WGS) entry which is preliminary data.</text>
</comment>
<dbReference type="AlphaFoldDB" id="A0A3D9LPX8"/>
<proteinExistence type="inferred from homology"/>
<comment type="similarity">
    <text evidence="1">Belongs to the Skp family.</text>
</comment>
<evidence type="ECO:0000313" key="5">
    <source>
        <dbReference type="Proteomes" id="UP000256919"/>
    </source>
</evidence>
<gene>
    <name evidence="4" type="ORF">DFQ09_107166</name>
</gene>
<reference evidence="4 5" key="1">
    <citation type="submission" date="2018-07" db="EMBL/GenBank/DDBJ databases">
        <title>Genomic Encyclopedia of Type Strains, Phase III (KMG-III): the genomes of soil and plant-associated and newly described type strains.</title>
        <authorList>
            <person name="Whitman W."/>
        </authorList>
    </citation>
    <scope>NUCLEOTIDE SEQUENCE [LARGE SCALE GENOMIC DNA]</scope>
    <source>
        <strain evidence="4 5">CECT 7948</strain>
    </source>
</reference>
<dbReference type="GO" id="GO:0050821">
    <property type="term" value="P:protein stabilization"/>
    <property type="evidence" value="ECO:0007669"/>
    <property type="project" value="TreeGrafter"/>
</dbReference>
<dbReference type="Gene3D" id="3.30.910.20">
    <property type="entry name" value="Skp domain"/>
    <property type="match status" value="1"/>
</dbReference>
<keyword evidence="5" id="KW-1185">Reference proteome</keyword>
<sequence>MKKIVLSLMVLIGAASCQEQQKIAFIDNGEIINDYQMKIDIEEKFKLQNDDFTKQRDSIARVYQMEMQSVQQRLSRLSPQKQQEESQVFSQKWQPIQQQMQMQQQQMEQMFNTEMDSVISKMNKFVEGYGKKNGYTFILGKNQAGSVVYGDEANDITDVVIKEINAEYSGKDSKTEEDSTEATTEK</sequence>
<dbReference type="RefSeq" id="WP_115811695.1">
    <property type="nucleotide sequence ID" value="NZ_QREI01000007.1"/>
</dbReference>
<evidence type="ECO:0000313" key="4">
    <source>
        <dbReference type="EMBL" id="REE08487.1"/>
    </source>
</evidence>
<organism evidence="4 5">
    <name type="scientific">Winogradskyella pacifica</name>
    <dbReference type="NCBI Taxonomy" id="664642"/>
    <lineage>
        <taxon>Bacteria</taxon>
        <taxon>Pseudomonadati</taxon>
        <taxon>Bacteroidota</taxon>
        <taxon>Flavobacteriia</taxon>
        <taxon>Flavobacteriales</taxon>
        <taxon>Flavobacteriaceae</taxon>
        <taxon>Winogradskyella</taxon>
    </lineage>
</organism>
<dbReference type="GO" id="GO:0051082">
    <property type="term" value="F:unfolded protein binding"/>
    <property type="evidence" value="ECO:0007669"/>
    <property type="project" value="InterPro"/>
</dbReference>
<evidence type="ECO:0000256" key="2">
    <source>
        <dbReference type="ARBA" id="ARBA00022729"/>
    </source>
</evidence>
<feature type="region of interest" description="Disordered" evidence="3">
    <location>
        <begin position="166"/>
        <end position="186"/>
    </location>
</feature>
<dbReference type="PANTHER" id="PTHR35089:SF1">
    <property type="entry name" value="CHAPERONE PROTEIN SKP"/>
    <property type="match status" value="1"/>
</dbReference>
<accession>A0A3D9LPX8</accession>
<dbReference type="InterPro" id="IPR005632">
    <property type="entry name" value="Chaperone_Skp"/>
</dbReference>
<evidence type="ECO:0000256" key="3">
    <source>
        <dbReference type="SAM" id="MobiDB-lite"/>
    </source>
</evidence>
<dbReference type="EMBL" id="QREI01000007">
    <property type="protein sequence ID" value="REE08487.1"/>
    <property type="molecule type" value="Genomic_DNA"/>
</dbReference>
<dbReference type="Proteomes" id="UP000256919">
    <property type="component" value="Unassembled WGS sequence"/>
</dbReference>
<dbReference type="GO" id="GO:0005829">
    <property type="term" value="C:cytosol"/>
    <property type="evidence" value="ECO:0007669"/>
    <property type="project" value="TreeGrafter"/>
</dbReference>
<dbReference type="InterPro" id="IPR024930">
    <property type="entry name" value="Skp_dom_sf"/>
</dbReference>
<dbReference type="PANTHER" id="PTHR35089">
    <property type="entry name" value="CHAPERONE PROTEIN SKP"/>
    <property type="match status" value="1"/>
</dbReference>
<name>A0A3D9LPX8_9FLAO</name>
<dbReference type="SUPFAM" id="SSF111384">
    <property type="entry name" value="OmpH-like"/>
    <property type="match status" value="1"/>
</dbReference>
<protein>
    <submittedName>
        <fullName evidence="4">Periplasmic chaperone for outer membrane proteins Skp</fullName>
    </submittedName>
</protein>